<sequence length="248" mass="26738">MSIGVIAPVGSMGAALAAQFDLPLLESAPATGHYLVWDRERLALAEAGEKARVEVDLLEGAQAHRRKFGGGRGQPVAKAVGLKAGNTPTVLDATAGLGRDAFVLATLGCTVDMLERNPVACALLADGMRRGTEDAAIAQIVARMRLQQQDARNWLPEHGQPASYDVVYLDPMFPEPDKRARAKKDMHAFQTLIGGDADADVLLAPARRIARQRVVVKRPRTAPWLAGVKPDFCFDGESTRFDAYLPML</sequence>
<gene>
    <name evidence="1" type="primary">rsmJ</name>
    <name evidence="2" type="ORF">HNQ50_001865</name>
</gene>
<dbReference type="Pfam" id="PF04445">
    <property type="entry name" value="SAM_MT"/>
    <property type="match status" value="1"/>
</dbReference>
<keyword evidence="1" id="KW-0949">S-adenosyl-L-methionine</keyword>
<dbReference type="RefSeq" id="WP_184099774.1">
    <property type="nucleotide sequence ID" value="NZ_JACHHN010000003.1"/>
</dbReference>
<keyword evidence="1" id="KW-0963">Cytoplasm</keyword>
<keyword evidence="1 2" id="KW-0489">Methyltransferase</keyword>
<comment type="subcellular location">
    <subcellularLocation>
        <location evidence="1">Cytoplasm</location>
    </subcellularLocation>
</comment>
<dbReference type="HAMAP" id="MF_01523">
    <property type="entry name" value="16SrRNA_methyltr_J"/>
    <property type="match status" value="1"/>
</dbReference>
<comment type="similarity">
    <text evidence="1">Belongs to the methyltransferase superfamily. RsmJ family.</text>
</comment>
<dbReference type="SUPFAM" id="SSF53335">
    <property type="entry name" value="S-adenosyl-L-methionine-dependent methyltransferases"/>
    <property type="match status" value="1"/>
</dbReference>
<dbReference type="Gene3D" id="3.40.50.150">
    <property type="entry name" value="Vaccinia Virus protein VP39"/>
    <property type="match status" value="1"/>
</dbReference>
<dbReference type="CDD" id="cd02440">
    <property type="entry name" value="AdoMet_MTases"/>
    <property type="match status" value="1"/>
</dbReference>
<comment type="caution">
    <text evidence="1">Lacks conserved residue(s) required for the propagation of feature annotation.</text>
</comment>
<reference evidence="2 3" key="1">
    <citation type="submission" date="2020-08" db="EMBL/GenBank/DDBJ databases">
        <title>Genomic Encyclopedia of Type Strains, Phase IV (KMG-IV): sequencing the most valuable type-strain genomes for metagenomic binning, comparative biology and taxonomic classification.</title>
        <authorList>
            <person name="Goeker M."/>
        </authorList>
    </citation>
    <scope>NUCLEOTIDE SEQUENCE [LARGE SCALE GENOMIC DNA]</scope>
    <source>
        <strain evidence="2 3">DSM 18233</strain>
    </source>
</reference>
<comment type="caution">
    <text evidence="2">The sequence shown here is derived from an EMBL/GenBank/DDBJ whole genome shotgun (WGS) entry which is preliminary data.</text>
</comment>
<organism evidence="2 3">
    <name type="scientific">Silvimonas terrae</name>
    <dbReference type="NCBI Taxonomy" id="300266"/>
    <lineage>
        <taxon>Bacteria</taxon>
        <taxon>Pseudomonadati</taxon>
        <taxon>Pseudomonadota</taxon>
        <taxon>Betaproteobacteria</taxon>
        <taxon>Neisseriales</taxon>
        <taxon>Chitinibacteraceae</taxon>
        <taxon>Silvimonas</taxon>
    </lineage>
</organism>
<dbReference type="PANTHER" id="PTHR36112">
    <property type="entry name" value="RIBOSOMAL RNA SMALL SUBUNIT METHYLTRANSFERASE J"/>
    <property type="match status" value="1"/>
</dbReference>
<feature type="binding site" evidence="1">
    <location>
        <begin position="99"/>
        <end position="100"/>
    </location>
    <ligand>
        <name>S-adenosyl-L-methionine</name>
        <dbReference type="ChEBI" id="CHEBI:59789"/>
    </ligand>
</feature>
<protein>
    <recommendedName>
        <fullName evidence="1">Ribosomal RNA small subunit methyltransferase J</fullName>
        <ecNumber evidence="1">2.1.1.242</ecNumber>
    </recommendedName>
    <alternativeName>
        <fullName evidence="1">16S rRNA m2G1516 methyltransferase</fullName>
    </alternativeName>
    <alternativeName>
        <fullName evidence="1">rRNA (guanine-N(2)-)-methyltransferase</fullName>
    </alternativeName>
</protein>
<keyword evidence="3" id="KW-1185">Reference proteome</keyword>
<evidence type="ECO:0000313" key="2">
    <source>
        <dbReference type="EMBL" id="MBB5191142.1"/>
    </source>
</evidence>
<dbReference type="GO" id="GO:0005737">
    <property type="term" value="C:cytoplasm"/>
    <property type="evidence" value="ECO:0007669"/>
    <property type="project" value="UniProtKB-SubCell"/>
</dbReference>
<dbReference type="EC" id="2.1.1.242" evidence="1"/>
<dbReference type="InterPro" id="IPR029063">
    <property type="entry name" value="SAM-dependent_MTases_sf"/>
</dbReference>
<feature type="binding site" evidence="1">
    <location>
        <begin position="115"/>
        <end position="116"/>
    </location>
    <ligand>
        <name>S-adenosyl-L-methionine</name>
        <dbReference type="ChEBI" id="CHEBI:59789"/>
    </ligand>
</feature>
<dbReference type="GO" id="GO:0008990">
    <property type="term" value="F:rRNA (guanine-N2-)-methyltransferase activity"/>
    <property type="evidence" value="ECO:0007669"/>
    <property type="project" value="UniProtKB-UniRule"/>
</dbReference>
<keyword evidence="1 2" id="KW-0808">Transferase</keyword>
<keyword evidence="1" id="KW-0698">rRNA processing</keyword>
<evidence type="ECO:0000256" key="1">
    <source>
        <dbReference type="HAMAP-Rule" id="MF_01523"/>
    </source>
</evidence>
<feature type="binding site" evidence="1">
    <location>
        <position position="170"/>
    </location>
    <ligand>
        <name>S-adenosyl-L-methionine</name>
        <dbReference type="ChEBI" id="CHEBI:59789"/>
    </ligand>
</feature>
<name>A0A840RFS8_9NEIS</name>
<evidence type="ECO:0000313" key="3">
    <source>
        <dbReference type="Proteomes" id="UP000543030"/>
    </source>
</evidence>
<dbReference type="Proteomes" id="UP000543030">
    <property type="component" value="Unassembled WGS sequence"/>
</dbReference>
<dbReference type="InterPro" id="IPR007536">
    <property type="entry name" value="16SrRNA_methylTrfase_J"/>
</dbReference>
<accession>A0A840RFS8</accession>
<comment type="function">
    <text evidence="1">Specifically methylates the guanosine in position 1516 of 16S rRNA.</text>
</comment>
<comment type="catalytic activity">
    <reaction evidence="1">
        <text>guanosine(1516) in 16S rRNA + S-adenosyl-L-methionine = N(2)-methylguanosine(1516) in 16S rRNA + S-adenosyl-L-homocysteine + H(+)</text>
        <dbReference type="Rhea" id="RHEA:43220"/>
        <dbReference type="Rhea" id="RHEA-COMP:10412"/>
        <dbReference type="Rhea" id="RHEA-COMP:10413"/>
        <dbReference type="ChEBI" id="CHEBI:15378"/>
        <dbReference type="ChEBI" id="CHEBI:57856"/>
        <dbReference type="ChEBI" id="CHEBI:59789"/>
        <dbReference type="ChEBI" id="CHEBI:74269"/>
        <dbReference type="ChEBI" id="CHEBI:74481"/>
        <dbReference type="EC" id="2.1.1.242"/>
    </reaction>
</comment>
<dbReference type="AlphaFoldDB" id="A0A840RFS8"/>
<dbReference type="PANTHER" id="PTHR36112:SF1">
    <property type="entry name" value="RIBOSOMAL RNA SMALL SUBUNIT METHYLTRANSFERASE J"/>
    <property type="match status" value="1"/>
</dbReference>
<proteinExistence type="inferred from homology"/>
<dbReference type="EMBL" id="JACHHN010000003">
    <property type="protein sequence ID" value="MBB5191142.1"/>
    <property type="molecule type" value="Genomic_DNA"/>
</dbReference>